<keyword evidence="4" id="KW-1185">Reference proteome</keyword>
<organism evidence="3 4">
    <name type="scientific">Bacteriovorax stolpii</name>
    <name type="common">Bdellovibrio stolpii</name>
    <dbReference type="NCBI Taxonomy" id="960"/>
    <lineage>
        <taxon>Bacteria</taxon>
        <taxon>Pseudomonadati</taxon>
        <taxon>Bdellovibrionota</taxon>
        <taxon>Bacteriovoracia</taxon>
        <taxon>Bacteriovoracales</taxon>
        <taxon>Bacteriovoracaceae</taxon>
        <taxon>Bacteriovorax</taxon>
    </lineage>
</organism>
<accession>A0A2K9NMP5</accession>
<dbReference type="Proteomes" id="UP000235584">
    <property type="component" value="Chromosome"/>
</dbReference>
<evidence type="ECO:0000256" key="1">
    <source>
        <dbReference type="SAM" id="MobiDB-lite"/>
    </source>
</evidence>
<feature type="region of interest" description="Disordered" evidence="1">
    <location>
        <begin position="237"/>
        <end position="299"/>
    </location>
</feature>
<gene>
    <name evidence="3" type="ORF">C0V70_01315</name>
</gene>
<sequence>MSKAIKTFTLSALLALSVQNTYAEKVATGSKELPLEVNLLIDNLQNNNPDIFPKILPDLLNIDRYARSMSKEDIFLVGKIEVYKTLLKNYDAAIKQPVDGTSLTTLKAALGKTKDNFTKWFLQALLKDCEDLMSNKLYKEFLLQKNNGLKIEKVEYRKLEKKGELLQYWISKINPNAQDFPDTLKNDLTPKMLETLKNISRSFELMAKESSLSPLAPALKDETELKFFAVKDVAPTPAKPATQTSESKSVEEILAPVTDVKPEELPQPTQENWLEDENTPASLQNLPKPSNDADWLEDF</sequence>
<evidence type="ECO:0000313" key="3">
    <source>
        <dbReference type="EMBL" id="AUN96762.1"/>
    </source>
</evidence>
<reference evidence="3 4" key="1">
    <citation type="submission" date="2018-01" db="EMBL/GenBank/DDBJ databases">
        <title>Complete genome sequence of Bacteriovorax stolpii DSM12778.</title>
        <authorList>
            <person name="Tang B."/>
            <person name="Chang J."/>
        </authorList>
    </citation>
    <scope>NUCLEOTIDE SEQUENCE [LARGE SCALE GENOMIC DNA]</scope>
    <source>
        <strain evidence="3 4">DSM 12778</strain>
    </source>
</reference>
<keyword evidence="2" id="KW-0732">Signal</keyword>
<evidence type="ECO:0000313" key="4">
    <source>
        <dbReference type="Proteomes" id="UP000235584"/>
    </source>
</evidence>
<evidence type="ECO:0000256" key="2">
    <source>
        <dbReference type="SAM" id="SignalP"/>
    </source>
</evidence>
<dbReference type="EMBL" id="CP025704">
    <property type="protein sequence ID" value="AUN96762.1"/>
    <property type="molecule type" value="Genomic_DNA"/>
</dbReference>
<name>A0A2K9NMP5_BACTC</name>
<dbReference type="AlphaFoldDB" id="A0A2K9NMP5"/>
<dbReference type="RefSeq" id="WP_102242057.1">
    <property type="nucleotide sequence ID" value="NZ_CP025704.1"/>
</dbReference>
<feature type="chain" id="PRO_5043399993" evidence="2">
    <location>
        <begin position="24"/>
        <end position="299"/>
    </location>
</feature>
<dbReference type="KEGG" id="bsto:C0V70_01315"/>
<feature type="compositionally biased region" description="Polar residues" evidence="1">
    <location>
        <begin position="279"/>
        <end position="288"/>
    </location>
</feature>
<protein>
    <submittedName>
        <fullName evidence="3">Uncharacterized protein</fullName>
    </submittedName>
</protein>
<proteinExistence type="predicted"/>
<feature type="signal peptide" evidence="2">
    <location>
        <begin position="1"/>
        <end position="23"/>
    </location>
</feature>